<feature type="domain" description="Glycosyl transferase family 1" evidence="2">
    <location>
        <begin position="196"/>
        <end position="360"/>
    </location>
</feature>
<dbReference type="CDD" id="cd03801">
    <property type="entry name" value="GT4_PimA-like"/>
    <property type="match status" value="1"/>
</dbReference>
<dbReference type="SUPFAM" id="SSF53756">
    <property type="entry name" value="UDP-Glycosyltransferase/glycogen phosphorylase"/>
    <property type="match status" value="1"/>
</dbReference>
<evidence type="ECO:0000313" key="5">
    <source>
        <dbReference type="Proteomes" id="UP000176700"/>
    </source>
</evidence>
<dbReference type="AlphaFoldDB" id="A0A1G2FXE0"/>
<comment type="caution">
    <text evidence="4">The sequence shown here is derived from an EMBL/GenBank/DDBJ whole genome shotgun (WGS) entry which is preliminary data.</text>
</comment>
<sequence length="382" mass="42666">METAQRKQVIVFSTAYLPLKGGAEIAVYETTRRLTSLDFIVLTARFSRKLPKYEVKGNVRVIRLGGGFGVDKFFLPILTFIEGWKLLRKEPKDSLLWGVMISYAAIGAYFLKLVCRRIPFLLTLQEGDSEVHIKRGRLGIIGIAWKAVLNKANEVQAISTYLGFLATSYGFRKEVHVIPNGVDCEQFSREVSEKEKRFIKKELEIVAGKKVIISVSRLVTKNGIGDIIEAMKLLSDHVLLLVGEGALRKSLEEKSRELKVRDKVIFAGSVHHEKLPLYLGIADVFVRPSLSEGLGNAFLEAMAAGIPVVATPVGGIRDFVEHEETGIFVSVHSPAEIAKAVMLLDSNKNMRKKITTAARKLIKEKYDWNDVAKGMQHVFDKL</sequence>
<dbReference type="Gene3D" id="3.40.50.2000">
    <property type="entry name" value="Glycogen Phosphorylase B"/>
    <property type="match status" value="2"/>
</dbReference>
<accession>A0A1G2FXE0</accession>
<evidence type="ECO:0000256" key="1">
    <source>
        <dbReference type="SAM" id="Phobius"/>
    </source>
</evidence>
<evidence type="ECO:0000313" key="4">
    <source>
        <dbReference type="EMBL" id="OGZ42746.1"/>
    </source>
</evidence>
<dbReference type="PANTHER" id="PTHR45947:SF3">
    <property type="entry name" value="SULFOQUINOVOSYL TRANSFERASE SQD2"/>
    <property type="match status" value="1"/>
</dbReference>
<dbReference type="Pfam" id="PF13439">
    <property type="entry name" value="Glyco_transf_4"/>
    <property type="match status" value="1"/>
</dbReference>
<dbReference type="Pfam" id="PF00534">
    <property type="entry name" value="Glycos_transf_1"/>
    <property type="match status" value="1"/>
</dbReference>
<evidence type="ECO:0000259" key="3">
    <source>
        <dbReference type="Pfam" id="PF13439"/>
    </source>
</evidence>
<dbReference type="Proteomes" id="UP000176700">
    <property type="component" value="Unassembled WGS sequence"/>
</dbReference>
<name>A0A1G2FXE0_9BACT</name>
<keyword evidence="1" id="KW-0472">Membrane</keyword>
<feature type="domain" description="Glycosyltransferase subfamily 4-like N-terminal" evidence="3">
    <location>
        <begin position="21"/>
        <end position="186"/>
    </location>
</feature>
<keyword evidence="1" id="KW-1133">Transmembrane helix</keyword>
<organism evidence="4 5">
    <name type="scientific">Candidatus Ryanbacteria bacterium RIFCSPHIGHO2_01_45_13</name>
    <dbReference type="NCBI Taxonomy" id="1802112"/>
    <lineage>
        <taxon>Bacteria</taxon>
        <taxon>Candidatus Ryaniibacteriota</taxon>
    </lineage>
</organism>
<protein>
    <recommendedName>
        <fullName evidence="6">Glycosyl transferase family 1 domain-containing protein</fullName>
    </recommendedName>
</protein>
<dbReference type="EMBL" id="MHNI01000014">
    <property type="protein sequence ID" value="OGZ42746.1"/>
    <property type="molecule type" value="Genomic_DNA"/>
</dbReference>
<dbReference type="InterPro" id="IPR028098">
    <property type="entry name" value="Glyco_trans_4-like_N"/>
</dbReference>
<proteinExistence type="predicted"/>
<dbReference type="InterPro" id="IPR050194">
    <property type="entry name" value="Glycosyltransferase_grp1"/>
</dbReference>
<dbReference type="GO" id="GO:0016757">
    <property type="term" value="F:glycosyltransferase activity"/>
    <property type="evidence" value="ECO:0007669"/>
    <property type="project" value="InterPro"/>
</dbReference>
<dbReference type="InterPro" id="IPR001296">
    <property type="entry name" value="Glyco_trans_1"/>
</dbReference>
<dbReference type="PANTHER" id="PTHR45947">
    <property type="entry name" value="SULFOQUINOVOSYL TRANSFERASE SQD2"/>
    <property type="match status" value="1"/>
</dbReference>
<evidence type="ECO:0000259" key="2">
    <source>
        <dbReference type="Pfam" id="PF00534"/>
    </source>
</evidence>
<evidence type="ECO:0008006" key="6">
    <source>
        <dbReference type="Google" id="ProtNLM"/>
    </source>
</evidence>
<gene>
    <name evidence="4" type="ORF">A2W41_03335</name>
</gene>
<keyword evidence="1" id="KW-0812">Transmembrane</keyword>
<feature type="transmembrane region" description="Helical" evidence="1">
    <location>
        <begin position="94"/>
        <end position="111"/>
    </location>
</feature>
<reference evidence="4 5" key="1">
    <citation type="journal article" date="2016" name="Nat. Commun.">
        <title>Thousands of microbial genomes shed light on interconnected biogeochemical processes in an aquifer system.</title>
        <authorList>
            <person name="Anantharaman K."/>
            <person name="Brown C.T."/>
            <person name="Hug L.A."/>
            <person name="Sharon I."/>
            <person name="Castelle C.J."/>
            <person name="Probst A.J."/>
            <person name="Thomas B.C."/>
            <person name="Singh A."/>
            <person name="Wilkins M.J."/>
            <person name="Karaoz U."/>
            <person name="Brodie E.L."/>
            <person name="Williams K.H."/>
            <person name="Hubbard S.S."/>
            <person name="Banfield J.F."/>
        </authorList>
    </citation>
    <scope>NUCLEOTIDE SEQUENCE [LARGE SCALE GENOMIC DNA]</scope>
</reference>